<dbReference type="Proteomes" id="UP001562159">
    <property type="component" value="Unassembled WGS sequence"/>
</dbReference>
<sequence>MPNPHVRVYIDDDPAPVIDKELPTQLELDTRRLADGPHRLIVRAEDRNGVEGVEEIAFHVQNGPGILVTGLRPGSTQSGTLQLKVDAFSAGDPFDPRRAEARSAIPTWVWVLFLFVIAWIIFYVATEWAIPVKYRDTPTFGAPAASAPVAPPAGTAR</sequence>
<gene>
    <name evidence="2" type="ORF">AB7878_14785</name>
</gene>
<keyword evidence="3" id="KW-1185">Reference proteome</keyword>
<feature type="transmembrane region" description="Helical" evidence="1">
    <location>
        <begin position="107"/>
        <end position="125"/>
    </location>
</feature>
<accession>A0ABV4ATQ5</accession>
<keyword evidence="1" id="KW-1133">Transmembrane helix</keyword>
<proteinExistence type="predicted"/>
<protein>
    <submittedName>
        <fullName evidence="2">Cytochrome C</fullName>
    </submittedName>
</protein>
<keyword evidence="1" id="KW-0812">Transmembrane</keyword>
<keyword evidence="1" id="KW-0472">Membrane</keyword>
<comment type="caution">
    <text evidence="2">The sequence shown here is derived from an EMBL/GenBank/DDBJ whole genome shotgun (WGS) entry which is preliminary data.</text>
</comment>
<organism evidence="2 3">
    <name type="scientific">Rhodanobacter humi</name>
    <dbReference type="NCBI Taxonomy" id="1888173"/>
    <lineage>
        <taxon>Bacteria</taxon>
        <taxon>Pseudomonadati</taxon>
        <taxon>Pseudomonadota</taxon>
        <taxon>Gammaproteobacteria</taxon>
        <taxon>Lysobacterales</taxon>
        <taxon>Rhodanobacteraceae</taxon>
        <taxon>Rhodanobacter</taxon>
    </lineage>
</organism>
<name>A0ABV4ATQ5_9GAMM</name>
<reference evidence="2 3" key="1">
    <citation type="submission" date="2024-07" db="EMBL/GenBank/DDBJ databases">
        <title>Molecular mechanisms and environmental adaptations of flagellar loss and biofilm growth of Rhodanobacter under environmental stress.</title>
        <authorList>
            <person name="Chen M."/>
        </authorList>
    </citation>
    <scope>NUCLEOTIDE SEQUENCE [LARGE SCALE GENOMIC DNA]</scope>
    <source>
        <strain evidence="2 3">RS22</strain>
    </source>
</reference>
<evidence type="ECO:0000256" key="1">
    <source>
        <dbReference type="SAM" id="Phobius"/>
    </source>
</evidence>
<dbReference type="EMBL" id="JBGBPY010000001">
    <property type="protein sequence ID" value="MEY2183687.1"/>
    <property type="molecule type" value="Genomic_DNA"/>
</dbReference>
<evidence type="ECO:0000313" key="3">
    <source>
        <dbReference type="Proteomes" id="UP001562159"/>
    </source>
</evidence>
<evidence type="ECO:0000313" key="2">
    <source>
        <dbReference type="EMBL" id="MEY2183687.1"/>
    </source>
</evidence>